<comment type="caution">
    <text evidence="2">The sequence shown here is derived from an EMBL/GenBank/DDBJ whole genome shotgun (WGS) entry which is preliminary data.</text>
</comment>
<evidence type="ECO:0000313" key="3">
    <source>
        <dbReference type="Proteomes" id="UP000187283"/>
    </source>
</evidence>
<accession>A0A1R1XNH6</accession>
<evidence type="ECO:0000313" key="2">
    <source>
        <dbReference type="EMBL" id="OMJ16183.1"/>
    </source>
</evidence>
<proteinExistence type="predicted"/>
<name>A0A1R1XNH6_9FUNG</name>
<keyword evidence="3" id="KW-1185">Reference proteome</keyword>
<protein>
    <submittedName>
        <fullName evidence="2">Uncharacterized protein</fullName>
    </submittedName>
</protein>
<evidence type="ECO:0000256" key="1">
    <source>
        <dbReference type="SAM" id="MobiDB-lite"/>
    </source>
</evidence>
<feature type="non-terminal residue" evidence="2">
    <location>
        <position position="49"/>
    </location>
</feature>
<dbReference type="AlphaFoldDB" id="A0A1R1XNH6"/>
<feature type="region of interest" description="Disordered" evidence="1">
    <location>
        <begin position="1"/>
        <end position="49"/>
    </location>
</feature>
<gene>
    <name evidence="2" type="ORF">AYI70_g6769</name>
</gene>
<dbReference type="EMBL" id="LSSN01002419">
    <property type="protein sequence ID" value="OMJ16183.1"/>
    <property type="molecule type" value="Genomic_DNA"/>
</dbReference>
<sequence>MESYDESDSELSRDSDEQFHSADSDEEKLSNETEIKTEKEPPEHTEINN</sequence>
<reference evidence="2 3" key="1">
    <citation type="submission" date="2017-01" db="EMBL/GenBank/DDBJ databases">
        <authorList>
            <person name="Mah S.A."/>
            <person name="Swanson W.J."/>
            <person name="Moy G.W."/>
            <person name="Vacquier V.D."/>
        </authorList>
    </citation>
    <scope>NUCLEOTIDE SEQUENCE [LARGE SCALE GENOMIC DNA]</scope>
    <source>
        <strain evidence="2 3">GSMNP</strain>
    </source>
</reference>
<dbReference type="Proteomes" id="UP000187283">
    <property type="component" value="Unassembled WGS sequence"/>
</dbReference>
<organism evidence="2 3">
    <name type="scientific">Smittium culicis</name>
    <dbReference type="NCBI Taxonomy" id="133412"/>
    <lineage>
        <taxon>Eukaryota</taxon>
        <taxon>Fungi</taxon>
        <taxon>Fungi incertae sedis</taxon>
        <taxon>Zoopagomycota</taxon>
        <taxon>Kickxellomycotina</taxon>
        <taxon>Harpellomycetes</taxon>
        <taxon>Harpellales</taxon>
        <taxon>Legeriomycetaceae</taxon>
        <taxon>Smittium</taxon>
    </lineage>
</organism>
<feature type="compositionally biased region" description="Basic and acidic residues" evidence="1">
    <location>
        <begin position="10"/>
        <end position="49"/>
    </location>
</feature>